<dbReference type="AlphaFoldDB" id="A0A2C9LHP9"/>
<dbReference type="STRING" id="6526.A0A2C9LHP9"/>
<reference evidence="1" key="1">
    <citation type="submission" date="2020-05" db="UniProtKB">
        <authorList>
            <consortium name="EnsemblMetazoa"/>
        </authorList>
    </citation>
    <scope>IDENTIFICATION</scope>
    <source>
        <strain evidence="1">BB02</strain>
    </source>
</reference>
<accession>A0A2C9LHP9</accession>
<name>A0A2C9LHP9_BIOGL</name>
<dbReference type="InterPro" id="IPR036249">
    <property type="entry name" value="Thioredoxin-like_sf"/>
</dbReference>
<dbReference type="Pfam" id="PF13911">
    <property type="entry name" value="AhpC-TSA_2"/>
    <property type="match status" value="1"/>
</dbReference>
<dbReference type="PANTHER" id="PTHR28630">
    <property type="match status" value="1"/>
</dbReference>
<dbReference type="NCBIfam" id="NF040769">
    <property type="entry name" value="SelL_rel_redox"/>
    <property type="match status" value="1"/>
</dbReference>
<evidence type="ECO:0000313" key="1">
    <source>
        <dbReference type="EnsemblMetazoa" id="BGLB031309-PA"/>
    </source>
</evidence>
<dbReference type="EnsemblMetazoa" id="BGLB031309-RA">
    <property type="protein sequence ID" value="BGLB031309-PA"/>
    <property type="gene ID" value="BGLB031309"/>
</dbReference>
<dbReference type="SUPFAM" id="SSF52833">
    <property type="entry name" value="Thioredoxin-like"/>
    <property type="match status" value="1"/>
</dbReference>
<dbReference type="GO" id="GO:0001516">
    <property type="term" value="P:prostaglandin biosynthetic process"/>
    <property type="evidence" value="ECO:0007669"/>
    <property type="project" value="TreeGrafter"/>
</dbReference>
<dbReference type="GO" id="GO:0047017">
    <property type="term" value="F:prostaglandin F synthase activity"/>
    <property type="evidence" value="ECO:0007669"/>
    <property type="project" value="TreeGrafter"/>
</dbReference>
<dbReference type="CDD" id="cd02970">
    <property type="entry name" value="PRX_like2"/>
    <property type="match status" value="1"/>
</dbReference>
<evidence type="ECO:0000313" key="2">
    <source>
        <dbReference type="Proteomes" id="UP000076420"/>
    </source>
</evidence>
<dbReference type="PANTHER" id="PTHR28630:SF32">
    <property type="entry name" value="SELENOPROTEIN L"/>
    <property type="match status" value="1"/>
</dbReference>
<organism evidence="1 2">
    <name type="scientific">Biomphalaria glabrata</name>
    <name type="common">Bloodfluke planorb</name>
    <name type="synonym">Freshwater snail</name>
    <dbReference type="NCBI Taxonomy" id="6526"/>
    <lineage>
        <taxon>Eukaryota</taxon>
        <taxon>Metazoa</taxon>
        <taxon>Spiralia</taxon>
        <taxon>Lophotrochozoa</taxon>
        <taxon>Mollusca</taxon>
        <taxon>Gastropoda</taxon>
        <taxon>Heterobranchia</taxon>
        <taxon>Euthyneura</taxon>
        <taxon>Panpulmonata</taxon>
        <taxon>Hygrophila</taxon>
        <taxon>Lymnaeoidea</taxon>
        <taxon>Planorbidae</taxon>
        <taxon>Biomphalaria</taxon>
    </lineage>
</organism>
<dbReference type="InterPro" id="IPR032801">
    <property type="entry name" value="PXL2A/B/C"/>
</dbReference>
<proteinExistence type="predicted"/>
<sequence>MLTSVPTCTEDQKNYVETCKDISGKLQLIIHQALVDFKESKDEFLSQKIGKLFQVVGLYRQAFEKLNVKTKSEFDGLARRYFSSPEVRDAFDEITQSERDWDEALEEIDKTLNTSVAVQLKEGDTLPLEMTAVNARSKENVTLASFVHSQPFLLMVLLRHFACLPCRDHLCEIVARQAELKQLGAEILIVSFGEQLGADNWLKETNCPFDMILDPNRKIYLSFGLHRSVSKVWSCACMIYYVEQLLKGRQLPRPLENVHDDPQQMGGDFILDNTGRVVFSYCSKVSNDRPSVDQILAAIHSHITQGKVSQE</sequence>
<dbReference type="VEuPathDB" id="VectorBase:BGLAX_052338"/>
<dbReference type="Proteomes" id="UP000076420">
    <property type="component" value="Unassembled WGS sequence"/>
</dbReference>
<dbReference type="VEuPathDB" id="VectorBase:BGLB031309"/>
<protein>
    <submittedName>
        <fullName evidence="1">Uncharacterized protein</fullName>
    </submittedName>
</protein>
<dbReference type="Gene3D" id="3.40.30.10">
    <property type="entry name" value="Glutaredoxin"/>
    <property type="match status" value="1"/>
</dbReference>